<keyword evidence="4" id="KW-0949">S-adenosyl-L-methionine</keyword>
<dbReference type="PANTHER" id="PTHR23068:SF31">
    <property type="entry name" value="SAM-DEPENDENT MTASE DRM-TYPE DOMAIN-CONTAINING PROTEIN"/>
    <property type="match status" value="1"/>
</dbReference>
<reference evidence="9" key="1">
    <citation type="submission" date="2015-06" db="UniProtKB">
        <authorList>
            <consortium name="EnsemblPlants"/>
        </authorList>
    </citation>
    <scope>IDENTIFICATION</scope>
</reference>
<evidence type="ECO:0000313" key="9">
    <source>
        <dbReference type="EnsemblPlants" id="EMT00601"/>
    </source>
</evidence>
<evidence type="ECO:0000256" key="4">
    <source>
        <dbReference type="ARBA" id="ARBA00022691"/>
    </source>
</evidence>
<keyword evidence="3" id="KW-0808">Transferase</keyword>
<dbReference type="SUPFAM" id="SSF53335">
    <property type="entry name" value="S-adenosyl-L-methionine-dependent methyltransferases"/>
    <property type="match status" value="2"/>
</dbReference>
<name>N1QS89_AEGTA</name>
<evidence type="ECO:0000256" key="6">
    <source>
        <dbReference type="ARBA" id="ARBA00023125"/>
    </source>
</evidence>
<evidence type="ECO:0000256" key="2">
    <source>
        <dbReference type="ARBA" id="ARBA00022603"/>
    </source>
</evidence>
<accession>N1QS89</accession>
<dbReference type="InterPro" id="IPR030380">
    <property type="entry name" value="SAM_MeTfrase_DRM"/>
</dbReference>
<protein>
    <submittedName>
        <fullName evidence="9">Uncharacterized protein</fullName>
    </submittedName>
</protein>
<organism evidence="9">
    <name type="scientific">Aegilops tauschii</name>
    <name type="common">Tausch's goatgrass</name>
    <name type="synonym">Aegilops squarrosa</name>
    <dbReference type="NCBI Taxonomy" id="37682"/>
    <lineage>
        <taxon>Eukaryota</taxon>
        <taxon>Viridiplantae</taxon>
        <taxon>Streptophyta</taxon>
        <taxon>Embryophyta</taxon>
        <taxon>Tracheophyta</taxon>
        <taxon>Spermatophyta</taxon>
        <taxon>Magnoliopsida</taxon>
        <taxon>Liliopsida</taxon>
        <taxon>Poales</taxon>
        <taxon>Poaceae</taxon>
        <taxon>BOP clade</taxon>
        <taxon>Pooideae</taxon>
        <taxon>Triticodae</taxon>
        <taxon>Triticeae</taxon>
        <taxon>Triticinae</taxon>
        <taxon>Aegilops</taxon>
    </lineage>
</organism>
<evidence type="ECO:0000256" key="1">
    <source>
        <dbReference type="ARBA" id="ARBA00004123"/>
    </source>
</evidence>
<keyword evidence="6" id="KW-0238">DNA-binding</keyword>
<evidence type="ECO:0000256" key="3">
    <source>
        <dbReference type="ARBA" id="ARBA00022679"/>
    </source>
</evidence>
<evidence type="ECO:0000256" key="7">
    <source>
        <dbReference type="ARBA" id="ARBA00023242"/>
    </source>
</evidence>
<sequence>MASQDDNALADVGSHLCWGKRWRCSNAGMSRQRPVGAMGYVAGRCCWESLLASQNTGSGSASSLGSLFDSDDEENSAPSVLSIEANPDTEELDSSSKKRSYLLSKMSFSKQHVDLAVSELGEGASIDQLVNWIVTAQEATTEGNAEFLPAQMDKPHSLLQMGFTQQEVSIAIEAFGQEAKVEELADAILARRIANNIEQKEETAELLPEVMDKPLSLLKMGFNKEEVSSVIAIFGEEATVEELADSIFARRFSNTTQQKKRCSIINTNPKQDVGCYLTKWARTWVIPYANSLLVKIESEFPDETETEYSISRLRFYDDYDANIRRKKAKHAFGDDRRASSSQNVNQSSRTPWLSRCSGSIANGSLNDECLERTSSLGRNIRVDFAKPPFFIYASLVDISKDSWNTLSSFLFNVQPKYLNSQSFSALTRREGYIHNLPTEGRHVTVPRSPMTIRDALPLTRQFCPSWDTRKWIDGVGLDVAGNEQIRDKLEKAMKDSRGIPSEVKQAQIVQQCKTANLVWIGQGKLGPLQPHQMEMILGYPANHTDLPGIDPQDKVASMRFALQTDTIAYLLSVLKDRYPDGLRVISIYSGIGGAEVALHRLGIPLRCVVSVEESVVNRRVLKMWWRKTQQNGKLRQLDRIQKLDTKEFEALMKEFGGFDLIVGGNYGLYRGTAMTVGTTMGMDTNQFFEYVRIVQMVRRKMQGIA</sequence>
<keyword evidence="2" id="KW-0489">Methyltransferase</keyword>
<dbReference type="GO" id="GO:0003677">
    <property type="term" value="F:DNA binding"/>
    <property type="evidence" value="ECO:0007669"/>
    <property type="project" value="UniProtKB-KW"/>
</dbReference>
<dbReference type="EnsemblPlants" id="EMT00601">
    <property type="protein sequence ID" value="EMT00601"/>
    <property type="gene ID" value="F775_21019"/>
</dbReference>
<dbReference type="GO" id="GO:0005634">
    <property type="term" value="C:nucleus"/>
    <property type="evidence" value="ECO:0007669"/>
    <property type="project" value="UniProtKB-SubCell"/>
</dbReference>
<dbReference type="PANTHER" id="PTHR23068">
    <property type="entry name" value="DNA CYTOSINE-5- -METHYLTRANSFERASE 3-RELATED"/>
    <property type="match status" value="1"/>
</dbReference>
<dbReference type="PROSITE" id="PS51680">
    <property type="entry name" value="SAM_MT_DRM"/>
    <property type="match status" value="1"/>
</dbReference>
<keyword evidence="7" id="KW-0539">Nucleus</keyword>
<comment type="subcellular location">
    <subcellularLocation>
        <location evidence="1">Nucleus</location>
    </subcellularLocation>
</comment>
<feature type="region of interest" description="Disordered" evidence="8">
    <location>
        <begin position="62"/>
        <end position="96"/>
    </location>
</feature>
<dbReference type="GO" id="GO:0032259">
    <property type="term" value="P:methylation"/>
    <property type="evidence" value="ECO:0007669"/>
    <property type="project" value="UniProtKB-KW"/>
</dbReference>
<dbReference type="AlphaFoldDB" id="N1QS89"/>
<feature type="region of interest" description="Disordered" evidence="8">
    <location>
        <begin position="332"/>
        <end position="352"/>
    </location>
</feature>
<evidence type="ECO:0000256" key="8">
    <source>
        <dbReference type="SAM" id="MobiDB-lite"/>
    </source>
</evidence>
<evidence type="ECO:0000256" key="5">
    <source>
        <dbReference type="ARBA" id="ARBA00022737"/>
    </source>
</evidence>
<dbReference type="InterPro" id="IPR029063">
    <property type="entry name" value="SAM-dependent_MTases_sf"/>
</dbReference>
<dbReference type="InterPro" id="IPR050390">
    <property type="entry name" value="C5-Methyltransferase"/>
</dbReference>
<dbReference type="Gene3D" id="3.40.50.150">
    <property type="entry name" value="Vaccinia Virus protein VP39"/>
    <property type="match status" value="1"/>
</dbReference>
<dbReference type="GO" id="GO:0008168">
    <property type="term" value="F:methyltransferase activity"/>
    <property type="evidence" value="ECO:0007669"/>
    <property type="project" value="UniProtKB-KW"/>
</dbReference>
<proteinExistence type="predicted"/>
<keyword evidence="5" id="KW-0677">Repeat</keyword>
<feature type="compositionally biased region" description="Polar residues" evidence="8">
    <location>
        <begin position="339"/>
        <end position="352"/>
    </location>
</feature>